<evidence type="ECO:0000313" key="1">
    <source>
        <dbReference type="EMBL" id="EFN88504.1"/>
    </source>
</evidence>
<evidence type="ECO:0000313" key="2">
    <source>
        <dbReference type="Proteomes" id="UP000008237"/>
    </source>
</evidence>
<organism evidence="2">
    <name type="scientific">Harpegnathos saltator</name>
    <name type="common">Jerdon's jumping ant</name>
    <dbReference type="NCBI Taxonomy" id="610380"/>
    <lineage>
        <taxon>Eukaryota</taxon>
        <taxon>Metazoa</taxon>
        <taxon>Ecdysozoa</taxon>
        <taxon>Arthropoda</taxon>
        <taxon>Hexapoda</taxon>
        <taxon>Insecta</taxon>
        <taxon>Pterygota</taxon>
        <taxon>Neoptera</taxon>
        <taxon>Endopterygota</taxon>
        <taxon>Hymenoptera</taxon>
        <taxon>Apocrita</taxon>
        <taxon>Aculeata</taxon>
        <taxon>Formicoidea</taxon>
        <taxon>Formicidae</taxon>
        <taxon>Ponerinae</taxon>
        <taxon>Ponerini</taxon>
        <taxon>Harpegnathos</taxon>
    </lineage>
</organism>
<dbReference type="EMBL" id="GL446098">
    <property type="protein sequence ID" value="EFN88504.1"/>
    <property type="molecule type" value="Genomic_DNA"/>
</dbReference>
<dbReference type="InParanoid" id="E2B725"/>
<sequence length="63" mass="7366">IFVALSVPLEDPLSSISLSYFFEANYVLPPNVTFFEPWNVGAKRRRRSIDRSAIYRVLENKFE</sequence>
<dbReference type="AlphaFoldDB" id="E2B725"/>
<proteinExistence type="predicted"/>
<dbReference type="OrthoDB" id="6340174at2759"/>
<feature type="non-terminal residue" evidence="1">
    <location>
        <position position="1"/>
    </location>
</feature>
<reference evidence="1 2" key="1">
    <citation type="journal article" date="2010" name="Science">
        <title>Genomic comparison of the ants Camponotus floridanus and Harpegnathos saltator.</title>
        <authorList>
            <person name="Bonasio R."/>
            <person name="Zhang G."/>
            <person name="Ye C."/>
            <person name="Mutti N.S."/>
            <person name="Fang X."/>
            <person name="Qin N."/>
            <person name="Donahue G."/>
            <person name="Yang P."/>
            <person name="Li Q."/>
            <person name="Li C."/>
            <person name="Zhang P."/>
            <person name="Huang Z."/>
            <person name="Berger S.L."/>
            <person name="Reinberg D."/>
            <person name="Wang J."/>
            <person name="Liebig J."/>
        </authorList>
    </citation>
    <scope>NUCLEOTIDE SEQUENCE [LARGE SCALE GENOMIC DNA]</scope>
    <source>
        <strain evidence="1 2">R22 G/1</strain>
    </source>
</reference>
<protein>
    <submittedName>
        <fullName evidence="1">Uncharacterized protein</fullName>
    </submittedName>
</protein>
<feature type="non-terminal residue" evidence="1">
    <location>
        <position position="63"/>
    </location>
</feature>
<name>E2B725_HARSA</name>
<gene>
    <name evidence="1" type="ORF">EAI_03133</name>
</gene>
<accession>E2B725</accession>
<keyword evidence="2" id="KW-1185">Reference proteome</keyword>
<dbReference type="OMA" id="RTTIYAM"/>
<dbReference type="Proteomes" id="UP000008237">
    <property type="component" value="Unassembled WGS sequence"/>
</dbReference>